<dbReference type="GO" id="GO:0003677">
    <property type="term" value="F:DNA binding"/>
    <property type="evidence" value="ECO:0007669"/>
    <property type="project" value="InterPro"/>
</dbReference>
<proteinExistence type="predicted"/>
<dbReference type="KEGG" id="vg:6369850"/>
<dbReference type="GO" id="GO:0003917">
    <property type="term" value="F:DNA topoisomerase type I (single strand cut, ATP-independent) activity"/>
    <property type="evidence" value="ECO:0007669"/>
    <property type="project" value="InterPro"/>
</dbReference>
<organism evidence="2 3">
    <name type="scientific">Ralstonia phage phiRSL1</name>
    <dbReference type="NCBI Taxonomy" id="1980924"/>
    <lineage>
        <taxon>Viruses</taxon>
        <taxon>Duplodnaviria</taxon>
        <taxon>Heunggongvirae</taxon>
        <taxon>Uroviricota</taxon>
        <taxon>Caudoviricetes</taxon>
        <taxon>Mieseafarmvirus</taxon>
        <taxon>Mieseafarmvirus RSL1</taxon>
    </lineage>
</organism>
<dbReference type="InterPro" id="IPR011010">
    <property type="entry name" value="DNA_brk_join_enz"/>
</dbReference>
<feature type="domain" description="DNA topoisomerase I catalytic core eukaryotic-type" evidence="1">
    <location>
        <begin position="304"/>
        <end position="516"/>
    </location>
</feature>
<keyword evidence="3" id="KW-1185">Reference proteome</keyword>
<dbReference type="Gene3D" id="3.90.15.10">
    <property type="entry name" value="Topoisomerase I, Chain A, domain 3"/>
    <property type="match status" value="1"/>
</dbReference>
<dbReference type="PROSITE" id="PS52038">
    <property type="entry name" value="TOPO_IB_2"/>
    <property type="match status" value="1"/>
</dbReference>
<dbReference type="Pfam" id="PF01028">
    <property type="entry name" value="Topoisom_I"/>
    <property type="match status" value="1"/>
</dbReference>
<dbReference type="GO" id="GO:0006265">
    <property type="term" value="P:DNA topological change"/>
    <property type="evidence" value="ECO:0007669"/>
    <property type="project" value="InterPro"/>
</dbReference>
<evidence type="ECO:0000259" key="1">
    <source>
        <dbReference type="Pfam" id="PF01028"/>
    </source>
</evidence>
<evidence type="ECO:0000313" key="3">
    <source>
        <dbReference type="Proteomes" id="UP000001034"/>
    </source>
</evidence>
<dbReference type="OrthoDB" id="30441at10239"/>
<keyword evidence="2" id="KW-0413">Isomerase</keyword>
<dbReference type="GeneID" id="6369850"/>
<accession>B2ZXX6</accession>
<evidence type="ECO:0000313" key="2">
    <source>
        <dbReference type="EMBL" id="BAG41552.1"/>
    </source>
</evidence>
<dbReference type="RefSeq" id="YP_001949982.1">
    <property type="nucleotide sequence ID" value="NC_010811.2"/>
</dbReference>
<protein>
    <submittedName>
        <fullName evidence="2">Topoisomerase IB</fullName>
    </submittedName>
</protein>
<sequence length="559" mass="62679">MELTMPINPTLVTASQLQSLIHLLMVLIVDYRDNGPESRPDKETAAELQHLKPAVQQWAKSLPALPTAYLAAINGANKASTLALLGEELRSQFSEFRANERFSSDELEVLRACIAYLRTDSVPALKKLEKMAGVAHSPYVSKRMVPQAGSQDRTSGALQSLVQQMVGRNDTALTVDEAKQVKELHPDLYKEYLAYRREHNQVWKDTAVAFVRNSGHKAVPYEDLIDYLHANGIDHMLPTGFTGLVDDRLRMYTRDGHLIDGVPNAVTFPSVVMNPTYGKAGGGDYVFKAVRSGGQDGPPFYTVDFKRASSRAKFEKVADFMPRVEGMQKKWFNMVRKFNEQDIKCVCAVVLEILYEFSARIGSLGNATGGQSTFGVSTLLVKHVLVSPNGDMVLRYKGKDGVQTRHRLSKADPFQKFVIADIMKMLPGKKPNDRLFTYEKNGKWIPVSGAQVNALFKSMGAPEGVTVHKLRTVKGTHVFNEMMEKVFQRPPKDEKRAMEIYVKMTEQVGKVLNHVRRGAGGDKVTGTTARANYIDPEAQLMYWRELGFRPPKFLERFME</sequence>
<dbReference type="Gene3D" id="1.10.132.120">
    <property type="match status" value="1"/>
</dbReference>
<reference evidence="2 3" key="1">
    <citation type="journal article" date="2010" name="Virology">
        <title>A jumbo phage infecting the phytopathogen Ralstonia solanacearum defines a new lineage of the Myoviridae family.</title>
        <authorList>
            <person name="Yamada T."/>
            <person name="Satoh S."/>
            <person name="Ishikawa H."/>
            <person name="Fujiwara A."/>
            <person name="Kawasaki T."/>
            <person name="Fujie M."/>
            <person name="Ogata H."/>
        </authorList>
    </citation>
    <scope>NUCLEOTIDE SEQUENCE [LARGE SCALE GENOMIC DNA]</scope>
</reference>
<dbReference type="EMBL" id="AB366653">
    <property type="protein sequence ID" value="BAG41552.1"/>
    <property type="molecule type" value="Genomic_DNA"/>
</dbReference>
<name>B2ZXX6_9CAUD</name>
<dbReference type="InterPro" id="IPR013500">
    <property type="entry name" value="TopoI_cat_euk"/>
</dbReference>
<dbReference type="InterPro" id="IPR014711">
    <property type="entry name" value="TopoI_cat_a-hlx-sub_euk"/>
</dbReference>
<dbReference type="SUPFAM" id="SSF56349">
    <property type="entry name" value="DNA breaking-rejoining enzymes"/>
    <property type="match status" value="1"/>
</dbReference>
<dbReference type="Proteomes" id="UP000001034">
    <property type="component" value="Segment"/>
</dbReference>